<dbReference type="Pfam" id="PF20232">
    <property type="entry name" value="T6SS_FHA_C"/>
    <property type="match status" value="1"/>
</dbReference>
<protein>
    <recommendedName>
        <fullName evidence="2">FHA domain-containing protein</fullName>
    </recommendedName>
</protein>
<dbReference type="InterPro" id="IPR017735">
    <property type="entry name" value="T6SS_FHA"/>
</dbReference>
<evidence type="ECO:0000313" key="3">
    <source>
        <dbReference type="EMBL" id="CAE6709403.1"/>
    </source>
</evidence>
<dbReference type="InterPro" id="IPR008984">
    <property type="entry name" value="SMAD_FHA_dom_sf"/>
</dbReference>
<dbReference type="EMBL" id="CAJNBK010000002">
    <property type="protein sequence ID" value="CAE6709403.1"/>
    <property type="molecule type" value="Genomic_DNA"/>
</dbReference>
<evidence type="ECO:0000313" key="4">
    <source>
        <dbReference type="Proteomes" id="UP000672526"/>
    </source>
</evidence>
<keyword evidence="4" id="KW-1185">Reference proteome</keyword>
<gene>
    <name evidence="3" type="ORF">R69888_01061</name>
</gene>
<dbReference type="Proteomes" id="UP000672526">
    <property type="component" value="Unassembled WGS sequence"/>
</dbReference>
<comment type="caution">
    <text evidence="3">The sequence shown here is derived from an EMBL/GenBank/DDBJ whole genome shotgun (WGS) entry which is preliminary data.</text>
</comment>
<accession>A0ABM8QQ73</accession>
<proteinExistence type="predicted"/>
<organism evidence="3 4">
    <name type="scientific">Paraburkholderia haematera</name>
    <dbReference type="NCBI Taxonomy" id="2793077"/>
    <lineage>
        <taxon>Bacteria</taxon>
        <taxon>Pseudomonadati</taxon>
        <taxon>Pseudomonadota</taxon>
        <taxon>Betaproteobacteria</taxon>
        <taxon>Burkholderiales</taxon>
        <taxon>Burkholderiaceae</taxon>
        <taxon>Paraburkholderia</taxon>
    </lineage>
</organism>
<dbReference type="InterPro" id="IPR046883">
    <property type="entry name" value="T6SS_FHA_C"/>
</dbReference>
<dbReference type="NCBIfam" id="TIGR03354">
    <property type="entry name" value="VI_FHA"/>
    <property type="match status" value="1"/>
</dbReference>
<reference evidence="3 4" key="1">
    <citation type="submission" date="2021-02" db="EMBL/GenBank/DDBJ databases">
        <authorList>
            <person name="Vanwijnsberghe S."/>
        </authorList>
    </citation>
    <scope>NUCLEOTIDE SEQUENCE [LARGE SCALE GENOMIC DNA]</scope>
    <source>
        <strain evidence="3 4">LMG 31837</strain>
    </source>
</reference>
<evidence type="ECO:0000259" key="2">
    <source>
        <dbReference type="PROSITE" id="PS50006"/>
    </source>
</evidence>
<dbReference type="RefSeq" id="WP_211609976.1">
    <property type="nucleotide sequence ID" value="NZ_CAJNBK010000002.1"/>
</dbReference>
<dbReference type="Pfam" id="PF00498">
    <property type="entry name" value="FHA"/>
    <property type="match status" value="1"/>
</dbReference>
<evidence type="ECO:0000256" key="1">
    <source>
        <dbReference type="SAM" id="MobiDB-lite"/>
    </source>
</evidence>
<feature type="domain" description="FHA" evidence="2">
    <location>
        <begin position="28"/>
        <end position="78"/>
    </location>
</feature>
<dbReference type="SMART" id="SM00240">
    <property type="entry name" value="FHA"/>
    <property type="match status" value="1"/>
</dbReference>
<feature type="compositionally biased region" description="Gly residues" evidence="1">
    <location>
        <begin position="221"/>
        <end position="232"/>
    </location>
</feature>
<dbReference type="PROSITE" id="PS50006">
    <property type="entry name" value="FHA_DOMAIN"/>
    <property type="match status" value="1"/>
</dbReference>
<dbReference type="InterPro" id="IPR000253">
    <property type="entry name" value="FHA_dom"/>
</dbReference>
<sequence length="564" mass="59030">MFLILRVEHYRNAAAPEAIERKFGVDGGTIGRSTDNDLVLPDPDKLISRAHARIEFRDGSFLIQDVGSNPSVLNGRPLGGSRQARLTHGDDLAVGEYLLSVVVQAEAPAAVAAPSPMAAGKGLDDLLGAGGDMPLPDPLALPPGLDALQIGSGPADDPLGLNGPMHSHAGPLADALFERAPAERAPGYRGSMGTHAAPESLPFTGASMGIPTDYDPFADLGTGGRGGHGGHGAAASPQQVHAQTAREAPVAAPAPVLLPEFTILGRSGPGPVAPLPITRDDRTGSLSAGLQNEQAGTPAVIAQQAPVRPMPDVTLAEVPPQAPVRAQGAHAGLPPASAQPEQAVSSAVVAQAIHATPAAQPTPAPAPTHDAILQALLKGLGVPDLPLGSRSAVDLAELVGQMLRESLGGTIDVLMARALTKKEIRIDMTVIGVRDNNPLKFFPDVDSALMQMLSGRGVGYLPPLKAIWASFDDIKAHELAMVAGMRAALLDVLKRFDPAAIEKRVSAPSVMDKMLGGNRKARMWDRQVEMYDEMVREADDDFQRLFGERFASAYEDQIGRIRTK</sequence>
<dbReference type="SUPFAM" id="SSF49879">
    <property type="entry name" value="SMAD/FHA domain"/>
    <property type="match status" value="1"/>
</dbReference>
<feature type="region of interest" description="Disordered" evidence="1">
    <location>
        <begin position="185"/>
        <end position="248"/>
    </location>
</feature>
<dbReference type="CDD" id="cd00060">
    <property type="entry name" value="FHA"/>
    <property type="match status" value="1"/>
</dbReference>
<dbReference type="Gene3D" id="2.60.200.20">
    <property type="match status" value="1"/>
</dbReference>
<name>A0ABM8QQ73_9BURK</name>